<feature type="compositionally biased region" description="Polar residues" evidence="1">
    <location>
        <begin position="1"/>
        <end position="12"/>
    </location>
</feature>
<dbReference type="GO" id="GO:0003677">
    <property type="term" value="F:DNA binding"/>
    <property type="evidence" value="ECO:0007669"/>
    <property type="project" value="UniProtKB-KW"/>
</dbReference>
<evidence type="ECO:0000313" key="4">
    <source>
        <dbReference type="Proteomes" id="UP001205740"/>
    </source>
</evidence>
<dbReference type="SMART" id="SM00347">
    <property type="entry name" value="HTH_MARR"/>
    <property type="match status" value="1"/>
</dbReference>
<dbReference type="EMBL" id="JAMTCG010000002">
    <property type="protein sequence ID" value="MCP2160181.1"/>
    <property type="molecule type" value="Genomic_DNA"/>
</dbReference>
<reference evidence="3 4" key="1">
    <citation type="submission" date="2022-06" db="EMBL/GenBank/DDBJ databases">
        <title>Genomic Encyclopedia of Archaeal and Bacterial Type Strains, Phase II (KMG-II): from individual species to whole genera.</title>
        <authorList>
            <person name="Goeker M."/>
        </authorList>
    </citation>
    <scope>NUCLEOTIDE SEQUENCE [LARGE SCALE GENOMIC DNA]</scope>
    <source>
        <strain evidence="3 4">DSM 45037</strain>
    </source>
</reference>
<keyword evidence="4" id="KW-1185">Reference proteome</keyword>
<protein>
    <submittedName>
        <fullName evidence="3">DNA-binding transcriptional regulator, MarR family</fullName>
    </submittedName>
</protein>
<accession>A0ABT1GZ08</accession>
<proteinExistence type="predicted"/>
<dbReference type="InterPro" id="IPR036388">
    <property type="entry name" value="WH-like_DNA-bd_sf"/>
</dbReference>
<feature type="domain" description="HTH marR-type" evidence="2">
    <location>
        <begin position="26"/>
        <end position="162"/>
    </location>
</feature>
<dbReference type="InterPro" id="IPR039422">
    <property type="entry name" value="MarR/SlyA-like"/>
</dbReference>
<evidence type="ECO:0000256" key="1">
    <source>
        <dbReference type="SAM" id="MobiDB-lite"/>
    </source>
</evidence>
<name>A0ABT1GZ08_9NOCA</name>
<dbReference type="SUPFAM" id="SSF46785">
    <property type="entry name" value="Winged helix' DNA-binding domain"/>
    <property type="match status" value="1"/>
</dbReference>
<dbReference type="PANTHER" id="PTHR33164">
    <property type="entry name" value="TRANSCRIPTIONAL REGULATOR, MARR FAMILY"/>
    <property type="match status" value="1"/>
</dbReference>
<dbReference type="InterPro" id="IPR000835">
    <property type="entry name" value="HTH_MarR-typ"/>
</dbReference>
<gene>
    <name evidence="3" type="ORF">LX12_001360</name>
</gene>
<sequence>MTSTATGDSVSGTPDRRPGDGLTPAQQQTWLAYMRVHHRLEYEMNHQLLCDSGLSMGDYTVLTALSQRPGGRARLGVLASTIGWERSRLSRHLKRMGGRDLVALTACASDGRATDVVLTENGRSELDAAAPDHAAWVRSAFFPDLDADRTRQLREALEIVHESLLRTGTLPRPDQT</sequence>
<feature type="region of interest" description="Disordered" evidence="1">
    <location>
        <begin position="1"/>
        <end position="23"/>
    </location>
</feature>
<comment type="caution">
    <text evidence="3">The sequence shown here is derived from an EMBL/GenBank/DDBJ whole genome shotgun (WGS) entry which is preliminary data.</text>
</comment>
<keyword evidence="3" id="KW-0238">DNA-binding</keyword>
<evidence type="ECO:0000259" key="2">
    <source>
        <dbReference type="PROSITE" id="PS50995"/>
    </source>
</evidence>
<dbReference type="PROSITE" id="PS50995">
    <property type="entry name" value="HTH_MARR_2"/>
    <property type="match status" value="1"/>
</dbReference>
<dbReference type="RefSeq" id="WP_253653753.1">
    <property type="nucleotide sequence ID" value="NZ_BAAAOE010000001.1"/>
</dbReference>
<dbReference type="Proteomes" id="UP001205740">
    <property type="component" value="Unassembled WGS sequence"/>
</dbReference>
<dbReference type="Gene3D" id="1.10.10.10">
    <property type="entry name" value="Winged helix-like DNA-binding domain superfamily/Winged helix DNA-binding domain"/>
    <property type="match status" value="1"/>
</dbReference>
<dbReference type="InterPro" id="IPR036390">
    <property type="entry name" value="WH_DNA-bd_sf"/>
</dbReference>
<organism evidence="3 4">
    <name type="scientific">Williamsia serinedens</name>
    <dbReference type="NCBI Taxonomy" id="391736"/>
    <lineage>
        <taxon>Bacteria</taxon>
        <taxon>Bacillati</taxon>
        <taxon>Actinomycetota</taxon>
        <taxon>Actinomycetes</taxon>
        <taxon>Mycobacteriales</taxon>
        <taxon>Nocardiaceae</taxon>
        <taxon>Williamsia</taxon>
    </lineage>
</organism>
<dbReference type="PANTHER" id="PTHR33164:SF99">
    <property type="entry name" value="MARR FAMILY REGULATORY PROTEIN"/>
    <property type="match status" value="1"/>
</dbReference>
<evidence type="ECO:0000313" key="3">
    <source>
        <dbReference type="EMBL" id="MCP2160181.1"/>
    </source>
</evidence>